<evidence type="ECO:0000256" key="3">
    <source>
        <dbReference type="ARBA" id="ARBA00010108"/>
    </source>
</evidence>
<evidence type="ECO:0000256" key="2">
    <source>
        <dbReference type="ARBA" id="ARBA00005201"/>
    </source>
</evidence>
<dbReference type="PANTHER" id="PTHR22749">
    <property type="entry name" value="RIBOFLAVIN KINASE/FMN ADENYLYLTRANSFERASE"/>
    <property type="match status" value="1"/>
</dbReference>
<sequence length="246" mass="27522">MDMQVLEISDSEEEEEQLEADGDSVERSKVISSRDKGKSVANIPDDDNDTEEDYHPTEDDDNENSPSEGPSTREVMVTAATDVSSITSTSSSSTSKRRLKEVVEIIEVEEGEDNNEKRGNHIGPEEPISPYPIKLKGEVVQGFGRGSKELGIPTANLSEDAIKTLCVDVDTGIYFGWNPYYKNEKRSAEVHIIHKFPEDFYGAELRVIVLGYVRPEKDYSSLDINLDISVALNSLDRTSYNAYKYR</sequence>
<comment type="function">
    <text evidence="1">Catalyzes the phosphorylation of riboflavin (vitamin B2) to form flavin mononucleotide (FMN) coenzyme.</text>
</comment>
<evidence type="ECO:0000256" key="11">
    <source>
        <dbReference type="ARBA" id="ARBA00029960"/>
    </source>
</evidence>
<reference evidence="14" key="1">
    <citation type="submission" date="2021-06" db="EMBL/GenBank/DDBJ databases">
        <authorList>
            <person name="Kallberg Y."/>
            <person name="Tangrot J."/>
            <person name="Rosling A."/>
        </authorList>
    </citation>
    <scope>NUCLEOTIDE SEQUENCE</scope>
    <source>
        <strain evidence="14">AZ414A</strain>
    </source>
</reference>
<evidence type="ECO:0000256" key="9">
    <source>
        <dbReference type="ARBA" id="ARBA00022741"/>
    </source>
</evidence>
<keyword evidence="9" id="KW-0547">Nucleotide-binding</keyword>
<feature type="domain" description="Riboflavin kinase" evidence="13">
    <location>
        <begin position="128"/>
        <end position="236"/>
    </location>
</feature>
<evidence type="ECO:0000256" key="8">
    <source>
        <dbReference type="ARBA" id="ARBA00022679"/>
    </source>
</evidence>
<evidence type="ECO:0000256" key="10">
    <source>
        <dbReference type="ARBA" id="ARBA00022840"/>
    </source>
</evidence>
<dbReference type="GO" id="GO:0005739">
    <property type="term" value="C:mitochondrion"/>
    <property type="evidence" value="ECO:0007669"/>
    <property type="project" value="TreeGrafter"/>
</dbReference>
<dbReference type="InterPro" id="IPR023465">
    <property type="entry name" value="Riboflavin_kinase_dom_sf"/>
</dbReference>
<dbReference type="GO" id="GO:0009398">
    <property type="term" value="P:FMN biosynthetic process"/>
    <property type="evidence" value="ECO:0007669"/>
    <property type="project" value="TreeGrafter"/>
</dbReference>
<protein>
    <recommendedName>
        <fullName evidence="5">Riboflavin kinase</fullName>
        <ecNumber evidence="4">2.7.1.26</ecNumber>
    </recommendedName>
    <alternativeName>
        <fullName evidence="11">Flavin mononucleotide kinase 1</fullName>
    </alternativeName>
</protein>
<dbReference type="OrthoDB" id="276388at2759"/>
<dbReference type="SMART" id="SM00904">
    <property type="entry name" value="Flavokinase"/>
    <property type="match status" value="1"/>
</dbReference>
<keyword evidence="15" id="KW-1185">Reference proteome</keyword>
<comment type="caution">
    <text evidence="14">The sequence shown here is derived from an EMBL/GenBank/DDBJ whole genome shotgun (WGS) entry which is preliminary data.</text>
</comment>
<proteinExistence type="inferred from homology"/>
<dbReference type="SUPFAM" id="SSF82114">
    <property type="entry name" value="Riboflavin kinase-like"/>
    <property type="match status" value="1"/>
</dbReference>
<evidence type="ECO:0000256" key="1">
    <source>
        <dbReference type="ARBA" id="ARBA00003572"/>
    </source>
</evidence>
<evidence type="ECO:0000256" key="6">
    <source>
        <dbReference type="ARBA" id="ARBA00022630"/>
    </source>
</evidence>
<keyword evidence="6" id="KW-0285">Flavoprotein</keyword>
<evidence type="ECO:0000256" key="7">
    <source>
        <dbReference type="ARBA" id="ARBA00022643"/>
    </source>
</evidence>
<feature type="compositionally biased region" description="Acidic residues" evidence="12">
    <location>
        <begin position="9"/>
        <end position="23"/>
    </location>
</feature>
<evidence type="ECO:0000259" key="13">
    <source>
        <dbReference type="SMART" id="SM00904"/>
    </source>
</evidence>
<dbReference type="InterPro" id="IPR015865">
    <property type="entry name" value="Riboflavin_kinase_bac/euk"/>
</dbReference>
<dbReference type="GO" id="GO:0008531">
    <property type="term" value="F:riboflavin kinase activity"/>
    <property type="evidence" value="ECO:0007669"/>
    <property type="project" value="UniProtKB-EC"/>
</dbReference>
<accession>A0A9N8VTN7</accession>
<keyword evidence="7" id="KW-0288">FMN</keyword>
<dbReference type="PANTHER" id="PTHR22749:SF6">
    <property type="entry name" value="RIBOFLAVIN KINASE"/>
    <property type="match status" value="1"/>
</dbReference>
<dbReference type="InterPro" id="IPR023468">
    <property type="entry name" value="Riboflavin_kinase"/>
</dbReference>
<evidence type="ECO:0000256" key="5">
    <source>
        <dbReference type="ARBA" id="ARBA00017394"/>
    </source>
</evidence>
<organism evidence="14 15">
    <name type="scientific">Diversispora eburnea</name>
    <dbReference type="NCBI Taxonomy" id="1213867"/>
    <lineage>
        <taxon>Eukaryota</taxon>
        <taxon>Fungi</taxon>
        <taxon>Fungi incertae sedis</taxon>
        <taxon>Mucoromycota</taxon>
        <taxon>Glomeromycotina</taxon>
        <taxon>Glomeromycetes</taxon>
        <taxon>Diversisporales</taxon>
        <taxon>Diversisporaceae</taxon>
        <taxon>Diversispora</taxon>
    </lineage>
</organism>
<feature type="region of interest" description="Disordered" evidence="12">
    <location>
        <begin position="1"/>
        <end position="74"/>
    </location>
</feature>
<feature type="compositionally biased region" description="Acidic residues" evidence="12">
    <location>
        <begin position="44"/>
        <end position="63"/>
    </location>
</feature>
<dbReference type="Pfam" id="PF01687">
    <property type="entry name" value="Flavokinase"/>
    <property type="match status" value="1"/>
</dbReference>
<gene>
    <name evidence="14" type="ORF">DEBURN_LOCUS2733</name>
</gene>
<dbReference type="EC" id="2.7.1.26" evidence="4"/>
<comment type="similarity">
    <text evidence="3">Belongs to the flavokinase family.</text>
</comment>
<keyword evidence="8" id="KW-0808">Transferase</keyword>
<dbReference type="GO" id="GO:0005524">
    <property type="term" value="F:ATP binding"/>
    <property type="evidence" value="ECO:0007669"/>
    <property type="project" value="UniProtKB-KW"/>
</dbReference>
<feature type="compositionally biased region" description="Basic and acidic residues" evidence="12">
    <location>
        <begin position="24"/>
        <end position="38"/>
    </location>
</feature>
<dbReference type="Proteomes" id="UP000789706">
    <property type="component" value="Unassembled WGS sequence"/>
</dbReference>
<evidence type="ECO:0000313" key="15">
    <source>
        <dbReference type="Proteomes" id="UP000789706"/>
    </source>
</evidence>
<dbReference type="EMBL" id="CAJVPK010000155">
    <property type="protein sequence ID" value="CAG8462039.1"/>
    <property type="molecule type" value="Genomic_DNA"/>
</dbReference>
<dbReference type="GO" id="GO:0009231">
    <property type="term" value="P:riboflavin biosynthetic process"/>
    <property type="evidence" value="ECO:0007669"/>
    <property type="project" value="InterPro"/>
</dbReference>
<dbReference type="Gene3D" id="2.40.30.30">
    <property type="entry name" value="Riboflavin kinase-like"/>
    <property type="match status" value="2"/>
</dbReference>
<name>A0A9N8VTN7_9GLOM</name>
<comment type="pathway">
    <text evidence="2">Cofactor biosynthesis; FMN biosynthesis; FMN from riboflavin (ATP route): step 1/1.</text>
</comment>
<evidence type="ECO:0000256" key="4">
    <source>
        <dbReference type="ARBA" id="ARBA00012105"/>
    </source>
</evidence>
<keyword evidence="10" id="KW-0067">ATP-binding</keyword>
<evidence type="ECO:0000256" key="12">
    <source>
        <dbReference type="SAM" id="MobiDB-lite"/>
    </source>
</evidence>
<dbReference type="AlphaFoldDB" id="A0A9N8VTN7"/>
<evidence type="ECO:0000313" key="14">
    <source>
        <dbReference type="EMBL" id="CAG8462039.1"/>
    </source>
</evidence>